<comment type="similarity">
    <text evidence="1 3">Belongs to the type-B carboxylesterase/lipase family.</text>
</comment>
<dbReference type="PANTHER" id="PTHR11559">
    <property type="entry name" value="CARBOXYLESTERASE"/>
    <property type="match status" value="1"/>
</dbReference>
<dbReference type="Gene3D" id="3.40.50.1820">
    <property type="entry name" value="alpha/beta hydrolase"/>
    <property type="match status" value="1"/>
</dbReference>
<evidence type="ECO:0000259" key="4">
    <source>
        <dbReference type="Pfam" id="PF00135"/>
    </source>
</evidence>
<evidence type="ECO:0000256" key="1">
    <source>
        <dbReference type="ARBA" id="ARBA00005964"/>
    </source>
</evidence>
<organism evidence="5 6">
    <name type="scientific">Dichomitus squalens</name>
    <dbReference type="NCBI Taxonomy" id="114155"/>
    <lineage>
        <taxon>Eukaryota</taxon>
        <taxon>Fungi</taxon>
        <taxon>Dikarya</taxon>
        <taxon>Basidiomycota</taxon>
        <taxon>Agaricomycotina</taxon>
        <taxon>Agaricomycetes</taxon>
        <taxon>Polyporales</taxon>
        <taxon>Polyporaceae</taxon>
        <taxon>Dichomitus</taxon>
    </lineage>
</organism>
<dbReference type="EMBL" id="ML145098">
    <property type="protein sequence ID" value="TBU61509.1"/>
    <property type="molecule type" value="Genomic_DNA"/>
</dbReference>
<name>A0A4Q9NRK2_9APHY</name>
<dbReference type="AlphaFoldDB" id="A0A4Q9NRK2"/>
<dbReference type="GO" id="GO:0016787">
    <property type="term" value="F:hydrolase activity"/>
    <property type="evidence" value="ECO:0007669"/>
    <property type="project" value="UniProtKB-KW"/>
</dbReference>
<dbReference type="PROSITE" id="PS00122">
    <property type="entry name" value="CARBOXYLESTERASE_B_1"/>
    <property type="match status" value="1"/>
</dbReference>
<keyword evidence="2 3" id="KW-0378">Hydrolase</keyword>
<dbReference type="SUPFAM" id="SSF53474">
    <property type="entry name" value="alpha/beta-Hydrolases"/>
    <property type="match status" value="1"/>
</dbReference>
<feature type="chain" id="PRO_5041033909" description="Carboxylic ester hydrolase" evidence="3">
    <location>
        <begin position="21"/>
        <end position="600"/>
    </location>
</feature>
<dbReference type="InterPro" id="IPR002018">
    <property type="entry name" value="CarbesteraseB"/>
</dbReference>
<sequence length="600" mass="63640">MFSRLSSLLQFTVLLGTATASPTHGTSTVVRPVTPTTVSVSASSDFSSLPSSLSAASSSSTLASTPSPSTPLATAALDKAQVIGIVNGPVTTFNGIPFAEPPVGDLRFRFPVPVHGYNGTINATQPATQCIQLEPQIRVDMPPQMLQDVEVYSTSVLSSSSAPQSEDCLNINVQIPTGTKPGEKLPVVAFIFGGGFVVGSNAQMPGDAVVARSVEMGQPVIYAAMNYRLHAFGFLGGKEVKDAGVGNLGLHDQREALRWIQKNIAAFGGDPEKVTLWGPSSGAISSTLQMVTNGGNTEGLFRGSVMSAGSTIPTGDIEELQPIYDRVVDAAGCNVADDTLECLRQLPAANLTAAAGTIPSLFGYPGLATPWAPRADGKFLTAPPEHLHLVLANQVADIPFISGDALDEGTIFATGSFNITTEQQFRDYVHQFFFPHVPSAALLEPLFNLYPNDPAAGSPFLTGDANQLAPMYKRMAAFQGDMIFQAPRRFILDQRSSKQPTWSYISERCAVPRLGFAHGTDIASAISGQELADYIIQFAATQDPNGKNGTASERTIYWPKYDTAKRQVLSVLNDSLAIGNDTLRLEPIASLTALSLAFPL</sequence>
<accession>A0A4Q9NRK2</accession>
<keyword evidence="3" id="KW-0732">Signal</keyword>
<evidence type="ECO:0000313" key="6">
    <source>
        <dbReference type="Proteomes" id="UP000292082"/>
    </source>
</evidence>
<dbReference type="EC" id="3.1.1.-" evidence="3"/>
<feature type="signal peptide" evidence="3">
    <location>
        <begin position="1"/>
        <end position="20"/>
    </location>
</feature>
<dbReference type="InterPro" id="IPR019826">
    <property type="entry name" value="Carboxylesterase_B_AS"/>
</dbReference>
<dbReference type="Pfam" id="PF00135">
    <property type="entry name" value="COesterase"/>
    <property type="match status" value="1"/>
</dbReference>
<dbReference type="InterPro" id="IPR029058">
    <property type="entry name" value="AB_hydrolase_fold"/>
</dbReference>
<proteinExistence type="inferred from homology"/>
<feature type="domain" description="Carboxylesterase type B" evidence="4">
    <location>
        <begin position="81"/>
        <end position="574"/>
    </location>
</feature>
<dbReference type="InterPro" id="IPR050309">
    <property type="entry name" value="Type-B_Carboxylest/Lipase"/>
</dbReference>
<evidence type="ECO:0000256" key="3">
    <source>
        <dbReference type="RuleBase" id="RU361235"/>
    </source>
</evidence>
<protein>
    <recommendedName>
        <fullName evidence="3">Carboxylic ester hydrolase</fullName>
        <ecNumber evidence="3">3.1.1.-</ecNumber>
    </recommendedName>
</protein>
<keyword evidence="6" id="KW-1185">Reference proteome</keyword>
<evidence type="ECO:0000313" key="5">
    <source>
        <dbReference type="EMBL" id="TBU61509.1"/>
    </source>
</evidence>
<reference evidence="5 6" key="1">
    <citation type="submission" date="2019-01" db="EMBL/GenBank/DDBJ databases">
        <title>Draft genome sequences of three monokaryotic isolates of the white-rot basidiomycete fungus Dichomitus squalens.</title>
        <authorList>
            <consortium name="DOE Joint Genome Institute"/>
            <person name="Lopez S.C."/>
            <person name="Andreopoulos B."/>
            <person name="Pangilinan J."/>
            <person name="Lipzen A."/>
            <person name="Riley R."/>
            <person name="Ahrendt S."/>
            <person name="Ng V."/>
            <person name="Barry K."/>
            <person name="Daum C."/>
            <person name="Grigoriev I.V."/>
            <person name="Hilden K.S."/>
            <person name="Makela M.R."/>
            <person name="de Vries R.P."/>
        </authorList>
    </citation>
    <scope>NUCLEOTIDE SEQUENCE [LARGE SCALE GENOMIC DNA]</scope>
    <source>
        <strain evidence="5 6">CBS 464.89</strain>
    </source>
</reference>
<evidence type="ECO:0000256" key="2">
    <source>
        <dbReference type="ARBA" id="ARBA00022801"/>
    </source>
</evidence>
<gene>
    <name evidence="5" type="ORF">BD310DRAFT_995450</name>
</gene>
<dbReference type="Proteomes" id="UP000292082">
    <property type="component" value="Unassembled WGS sequence"/>
</dbReference>